<evidence type="ECO:0000313" key="4">
    <source>
        <dbReference type="Proteomes" id="UP000078597"/>
    </source>
</evidence>
<organism evidence="2 4">
    <name type="scientific">Plasmodium malariae</name>
    <dbReference type="NCBI Taxonomy" id="5858"/>
    <lineage>
        <taxon>Eukaryota</taxon>
        <taxon>Sar</taxon>
        <taxon>Alveolata</taxon>
        <taxon>Apicomplexa</taxon>
        <taxon>Aconoidasida</taxon>
        <taxon>Haemosporida</taxon>
        <taxon>Plasmodiidae</taxon>
        <taxon>Plasmodium</taxon>
        <taxon>Plasmodium (Plasmodium)</taxon>
    </lineage>
</organism>
<reference evidence="2" key="2">
    <citation type="submission" date="2016-05" db="EMBL/GenBank/DDBJ databases">
        <authorList>
            <person name="Lavstsen T."/>
            <person name="Jespersen J.S."/>
        </authorList>
    </citation>
    <scope>NUCLEOTIDE SEQUENCE [LARGE SCALE GENOMIC DNA]</scope>
</reference>
<protein>
    <submittedName>
        <fullName evidence="2 3">Transcription factor with AP2 domain(S), putative</fullName>
    </submittedName>
</protein>
<accession>A0A1A8W8V9</accession>
<gene>
    <name evidence="2" type="ORF">PMALA_020040</name>
    <name evidence="3" type="ORF">PMUG01_12014000</name>
</gene>
<evidence type="ECO:0000313" key="5">
    <source>
        <dbReference type="Proteomes" id="UP000219813"/>
    </source>
</evidence>
<dbReference type="Proteomes" id="UP000219813">
    <property type="component" value="Chromosome 12"/>
</dbReference>
<dbReference type="Proteomes" id="UP000078597">
    <property type="component" value="Unassembled WGS sequence"/>
</dbReference>
<sequence>MNCFDESEVKYLKSQKKIKRCYKVWENIISKSIGCSKEEIKKNIAKRKRDKERLLSILYGSVFKGRKYLLYSKKWRGKTLNEIINQDKKNYQNLKYLKNVDNSYFCKLAIGYVDENDKNHFKKKGESEYIKNYDVMDANNNSTNISTNISANISTNISTNISANISPNISTNINTSNNNNNSNVKKFQANININSTTHKKKANQAEKNAAYHTKDEVYERLNYLEKRSYRNKCKIDNHINSSYISNSNNNPNLYTNLTYHNNTTTTTNNNNINSNSNSNQINGNNSNNNSNNNSSNYHVLNHNKYYEENSDEGKVIKYKYLPTGVFYSRVSRSFIANWIDDKTKKQIKMPYKISEFGVEKCMILAILSRNLRISNLNNALKYYDNLTADQKEKMLQTIRTTQKSEKLFNDILKPNNNDFIHIINSTCPITITHANKNEENESKNTVVKKNIMEKKKAKQNYNNSEKLPTGVYFYQGSYVANWWETNQKKQFKVPFKISEYGITRAKNLAIISRLIRSSSIQEVNLILTQIEQNKNITKLNYSTISNLAFKYVKNTPKKD</sequence>
<keyword evidence="5" id="KW-1185">Reference proteome</keyword>
<dbReference type="VEuPathDB" id="PlasmoDB:PmUG01_12014000"/>
<dbReference type="EMBL" id="LT594633">
    <property type="protein sequence ID" value="SCO93552.1"/>
    <property type="molecule type" value="Genomic_DNA"/>
</dbReference>
<reference evidence="4" key="1">
    <citation type="submission" date="2016-05" db="EMBL/GenBank/DDBJ databases">
        <authorList>
            <person name="Naeem Raeece"/>
        </authorList>
    </citation>
    <scope>NUCLEOTIDE SEQUENCE [LARGE SCALE GENOMIC DNA]</scope>
</reference>
<feature type="region of interest" description="Disordered" evidence="1">
    <location>
        <begin position="255"/>
        <end position="298"/>
    </location>
</feature>
<proteinExistence type="predicted"/>
<evidence type="ECO:0000313" key="2">
    <source>
        <dbReference type="EMBL" id="SBS87613.1"/>
    </source>
</evidence>
<name>A0A1A8W8V9_PLAMA</name>
<evidence type="ECO:0000256" key="1">
    <source>
        <dbReference type="SAM" id="MobiDB-lite"/>
    </source>
</evidence>
<dbReference type="OrthoDB" id="372114at2759"/>
<dbReference type="EMBL" id="FLQW01001070">
    <property type="protein sequence ID" value="SBS87613.1"/>
    <property type="molecule type" value="Genomic_DNA"/>
</dbReference>
<dbReference type="OMA" id="RSFIANW"/>
<dbReference type="AlphaFoldDB" id="A0A1A8W8V9"/>
<evidence type="ECO:0000313" key="3">
    <source>
        <dbReference type="EMBL" id="SCO93552.1"/>
    </source>
</evidence>
<reference evidence="3 5" key="3">
    <citation type="submission" date="2016-06" db="EMBL/GenBank/DDBJ databases">
        <authorList>
            <consortium name="Pathogen Informatics"/>
        </authorList>
    </citation>
    <scope>NUCLEOTIDE SEQUENCE [LARGE SCALE GENOMIC DNA]</scope>
</reference>